<dbReference type="OrthoDB" id="1470350at2759"/>
<dbReference type="SUPFAM" id="SSF48264">
    <property type="entry name" value="Cytochrome P450"/>
    <property type="match status" value="1"/>
</dbReference>
<keyword evidence="6 12" id="KW-0408">Iron</keyword>
<dbReference type="InterPro" id="IPR050196">
    <property type="entry name" value="Cytochrome_P450_Monoox"/>
</dbReference>
<keyword evidence="5 13" id="KW-0560">Oxidoreductase</keyword>
<dbReference type="EMBL" id="PQFF01000012">
    <property type="protein sequence ID" value="RHZ89460.1"/>
    <property type="molecule type" value="Genomic_DNA"/>
</dbReference>
<dbReference type="AlphaFoldDB" id="A0A397JYF0"/>
<dbReference type="Gene3D" id="1.10.630.10">
    <property type="entry name" value="Cytochrome P450"/>
    <property type="match status" value="1"/>
</dbReference>
<gene>
    <name evidence="14" type="ORF">Glove_14g21</name>
</gene>
<evidence type="ECO:0000256" key="5">
    <source>
        <dbReference type="ARBA" id="ARBA00023002"/>
    </source>
</evidence>
<dbReference type="PROSITE" id="PS00086">
    <property type="entry name" value="CYTOCHROME_P450"/>
    <property type="match status" value="1"/>
</dbReference>
<sequence>MVISEFYMGSQRFILLSNDDLIQNIMKPVIDGSFHNRISDDHEGFKDAGLLNNGLAFNNNYNEWQYYRKFFTKVMMSSSFIKQSVIVVQNSFLEMEKYWEKLGEDTVLEFNHWSKRYFFDTIFVTTTNKPAYALANYYNKITPNEKSSLPESILKESDMFVESIDALTHSIGYFFFVPRIIRNFPGINRYTQYFKDRNNWLENNVCNIIKSKREEIDKTPIDQKLKSDMLTMYLTVNIERDVTKRIADDLHDKPMSDKSIAANFREALAGGIDTSSNTMCFLINLLENNPKVKQRMIEEIERVLGKDPNSLFTSEDLSKLEYVEAIIKEVSRVNSLIPINIKKNTEPEVIGGYRWSKGTIFILDIDRIQNHESYWKDPEIFNPDRFMDKNNPDSKNQIYMFGGGLRKCPGRNLAMVEIKATLAMLYRKYDIQLMGPLKESIQTIRKCDELKVKLKKRKNL</sequence>
<accession>A0A397JYF0</accession>
<evidence type="ECO:0000313" key="14">
    <source>
        <dbReference type="EMBL" id="RHZ89460.1"/>
    </source>
</evidence>
<dbReference type="PANTHER" id="PTHR24291:SF43">
    <property type="entry name" value="AROMATASE"/>
    <property type="match status" value="1"/>
</dbReference>
<dbReference type="STRING" id="1348612.A0A397JYF0"/>
<dbReference type="InterPro" id="IPR001128">
    <property type="entry name" value="Cyt_P450"/>
</dbReference>
<keyword evidence="7 13" id="KW-0503">Monooxygenase</keyword>
<feature type="binding site" description="axial binding residue" evidence="12">
    <location>
        <position position="408"/>
    </location>
    <ligand>
        <name>heme</name>
        <dbReference type="ChEBI" id="CHEBI:30413"/>
    </ligand>
    <ligandPart>
        <name>Fe</name>
        <dbReference type="ChEBI" id="CHEBI:18248"/>
    </ligandPart>
</feature>
<keyword evidence="12 13" id="KW-0349">Heme</keyword>
<keyword evidence="15" id="KW-1185">Reference proteome</keyword>
<evidence type="ECO:0000256" key="6">
    <source>
        <dbReference type="ARBA" id="ARBA00023004"/>
    </source>
</evidence>
<evidence type="ECO:0000256" key="4">
    <source>
        <dbReference type="ARBA" id="ARBA00022723"/>
    </source>
</evidence>
<comment type="similarity">
    <text evidence="3 13">Belongs to the cytochrome P450 family.</text>
</comment>
<evidence type="ECO:0000256" key="8">
    <source>
        <dbReference type="ARBA" id="ARBA00023136"/>
    </source>
</evidence>
<evidence type="ECO:0000256" key="2">
    <source>
        <dbReference type="ARBA" id="ARBA00004370"/>
    </source>
</evidence>
<dbReference type="EC" id="1.14.14.14" evidence="9"/>
<organism evidence="14 15">
    <name type="scientific">Diversispora epigaea</name>
    <dbReference type="NCBI Taxonomy" id="1348612"/>
    <lineage>
        <taxon>Eukaryota</taxon>
        <taxon>Fungi</taxon>
        <taxon>Fungi incertae sedis</taxon>
        <taxon>Mucoromycota</taxon>
        <taxon>Glomeromycotina</taxon>
        <taxon>Glomeromycetes</taxon>
        <taxon>Diversisporales</taxon>
        <taxon>Diversisporaceae</taxon>
        <taxon>Diversispora</taxon>
    </lineage>
</organism>
<comment type="caution">
    <text evidence="14">The sequence shown here is derived from an EMBL/GenBank/DDBJ whole genome shotgun (WGS) entry which is preliminary data.</text>
</comment>
<evidence type="ECO:0000313" key="15">
    <source>
        <dbReference type="Proteomes" id="UP000266861"/>
    </source>
</evidence>
<name>A0A397JYF0_9GLOM</name>
<reference evidence="14 15" key="1">
    <citation type="submission" date="2018-08" db="EMBL/GenBank/DDBJ databases">
        <title>Genome and evolution of the arbuscular mycorrhizal fungus Diversispora epigaea (formerly Glomus versiforme) and its bacterial endosymbionts.</title>
        <authorList>
            <person name="Sun X."/>
            <person name="Fei Z."/>
            <person name="Harrison M."/>
        </authorList>
    </citation>
    <scope>NUCLEOTIDE SEQUENCE [LARGE SCALE GENOMIC DNA]</scope>
    <source>
        <strain evidence="14 15">IT104</strain>
    </source>
</reference>
<evidence type="ECO:0000256" key="3">
    <source>
        <dbReference type="ARBA" id="ARBA00010617"/>
    </source>
</evidence>
<dbReference type="Proteomes" id="UP000266861">
    <property type="component" value="Unassembled WGS sequence"/>
</dbReference>
<evidence type="ECO:0000256" key="7">
    <source>
        <dbReference type="ARBA" id="ARBA00023033"/>
    </source>
</evidence>
<proteinExistence type="inferred from homology"/>
<comment type="cofactor">
    <cofactor evidence="1 12">
        <name>heme</name>
        <dbReference type="ChEBI" id="CHEBI:30413"/>
    </cofactor>
</comment>
<evidence type="ECO:0000256" key="10">
    <source>
        <dbReference type="ARBA" id="ARBA00042499"/>
    </source>
</evidence>
<dbReference type="Pfam" id="PF00067">
    <property type="entry name" value="p450"/>
    <property type="match status" value="1"/>
</dbReference>
<dbReference type="InterPro" id="IPR017972">
    <property type="entry name" value="Cyt_P450_CS"/>
</dbReference>
<protein>
    <recommendedName>
        <fullName evidence="9">aromatase</fullName>
        <ecNumber evidence="9">1.14.14.14</ecNumber>
    </recommendedName>
    <alternativeName>
        <fullName evidence="11">Cytochrome P-450AROM</fullName>
    </alternativeName>
    <alternativeName>
        <fullName evidence="10">Estrogen synthase</fullName>
    </alternativeName>
</protein>
<dbReference type="InterPro" id="IPR036396">
    <property type="entry name" value="Cyt_P450_sf"/>
</dbReference>
<dbReference type="GO" id="GO:0070330">
    <property type="term" value="F:aromatase activity"/>
    <property type="evidence" value="ECO:0007669"/>
    <property type="project" value="UniProtKB-EC"/>
</dbReference>
<evidence type="ECO:0000256" key="11">
    <source>
        <dbReference type="ARBA" id="ARBA00043174"/>
    </source>
</evidence>
<dbReference type="GO" id="GO:0020037">
    <property type="term" value="F:heme binding"/>
    <property type="evidence" value="ECO:0007669"/>
    <property type="project" value="InterPro"/>
</dbReference>
<dbReference type="PRINTS" id="PR00463">
    <property type="entry name" value="EP450I"/>
</dbReference>
<keyword evidence="4 12" id="KW-0479">Metal-binding</keyword>
<comment type="subcellular location">
    <subcellularLocation>
        <location evidence="2">Membrane</location>
    </subcellularLocation>
</comment>
<dbReference type="GO" id="GO:0005506">
    <property type="term" value="F:iron ion binding"/>
    <property type="evidence" value="ECO:0007669"/>
    <property type="project" value="InterPro"/>
</dbReference>
<dbReference type="InterPro" id="IPR002401">
    <property type="entry name" value="Cyt_P450_E_grp-I"/>
</dbReference>
<evidence type="ECO:0000256" key="9">
    <source>
        <dbReference type="ARBA" id="ARBA00038885"/>
    </source>
</evidence>
<evidence type="ECO:0000256" key="12">
    <source>
        <dbReference type="PIRSR" id="PIRSR602401-1"/>
    </source>
</evidence>
<keyword evidence="8" id="KW-0472">Membrane</keyword>
<dbReference type="GO" id="GO:0016020">
    <property type="term" value="C:membrane"/>
    <property type="evidence" value="ECO:0007669"/>
    <property type="project" value="UniProtKB-SubCell"/>
</dbReference>
<dbReference type="PRINTS" id="PR00385">
    <property type="entry name" value="P450"/>
</dbReference>
<dbReference type="PANTHER" id="PTHR24291">
    <property type="entry name" value="CYTOCHROME P450 FAMILY 4"/>
    <property type="match status" value="1"/>
</dbReference>
<evidence type="ECO:0000256" key="13">
    <source>
        <dbReference type="RuleBase" id="RU000461"/>
    </source>
</evidence>
<evidence type="ECO:0000256" key="1">
    <source>
        <dbReference type="ARBA" id="ARBA00001971"/>
    </source>
</evidence>